<keyword evidence="3" id="KW-1185">Reference proteome</keyword>
<sequence>MAMPPLKSLKGLSVLIIHPANTDGQILVDHIKRIGCRAEAQWPIPKAIPATTDVLFLSVDHEYRTELSRLVRNIDGIPPTTVAIVDYENPSTLELLFEIGALAAMERPIRPFGVLTNLLLARGLWLDRIEQQKRVTKLERKLSSMQRIQKAKSILMALQGVGEEAAYQTIRKQAMAKRVSMDEIATSIINANELLHSIRNDD</sequence>
<dbReference type="Gene3D" id="3.40.50.2300">
    <property type="match status" value="1"/>
</dbReference>
<comment type="caution">
    <text evidence="2">The sequence shown here is derived from an EMBL/GenBank/DDBJ whole genome shotgun (WGS) entry which is preliminary data.</text>
</comment>
<protein>
    <submittedName>
        <fullName evidence="2">Transcription antitermination regulator</fullName>
    </submittedName>
</protein>
<dbReference type="Pfam" id="PF21332">
    <property type="entry name" value="AmiR_N"/>
    <property type="match status" value="1"/>
</dbReference>
<gene>
    <name evidence="2" type="primary">amiR</name>
    <name evidence="2" type="ORF">GCM10010994_02510</name>
</gene>
<name>A0A916TXH8_9HYPH</name>
<proteinExistence type="predicted"/>
<feature type="domain" description="ANTAR" evidence="1">
    <location>
        <begin position="128"/>
        <end position="189"/>
    </location>
</feature>
<dbReference type="EMBL" id="BMGG01000001">
    <property type="protein sequence ID" value="GGC46856.1"/>
    <property type="molecule type" value="Genomic_DNA"/>
</dbReference>
<dbReference type="SUPFAM" id="SSF52172">
    <property type="entry name" value="CheY-like"/>
    <property type="match status" value="1"/>
</dbReference>
<reference evidence="2" key="1">
    <citation type="journal article" date="2014" name="Int. J. Syst. Evol. Microbiol.">
        <title>Complete genome sequence of Corynebacterium casei LMG S-19264T (=DSM 44701T), isolated from a smear-ripened cheese.</title>
        <authorList>
            <consortium name="US DOE Joint Genome Institute (JGI-PGF)"/>
            <person name="Walter F."/>
            <person name="Albersmeier A."/>
            <person name="Kalinowski J."/>
            <person name="Ruckert C."/>
        </authorList>
    </citation>
    <scope>NUCLEOTIDE SEQUENCE</scope>
    <source>
        <strain evidence="2">CGMCC 1.12919</strain>
    </source>
</reference>
<dbReference type="PROSITE" id="PS50921">
    <property type="entry name" value="ANTAR"/>
    <property type="match status" value="1"/>
</dbReference>
<reference evidence="2" key="2">
    <citation type="submission" date="2020-09" db="EMBL/GenBank/DDBJ databases">
        <authorList>
            <person name="Sun Q."/>
            <person name="Zhou Y."/>
        </authorList>
    </citation>
    <scope>NUCLEOTIDE SEQUENCE</scope>
    <source>
        <strain evidence="2">CGMCC 1.12919</strain>
    </source>
</reference>
<dbReference type="PIRSF" id="PIRSF036382">
    <property type="entry name" value="RR_antiterm"/>
    <property type="match status" value="1"/>
</dbReference>
<accession>A0A916TXH8</accession>
<dbReference type="Proteomes" id="UP000637002">
    <property type="component" value="Unassembled WGS sequence"/>
</dbReference>
<dbReference type="SMART" id="SM01012">
    <property type="entry name" value="ANTAR"/>
    <property type="match status" value="1"/>
</dbReference>
<dbReference type="InterPro" id="IPR011006">
    <property type="entry name" value="CheY-like_superfamily"/>
</dbReference>
<evidence type="ECO:0000313" key="2">
    <source>
        <dbReference type="EMBL" id="GGC46856.1"/>
    </source>
</evidence>
<dbReference type="InterPro" id="IPR049021">
    <property type="entry name" value="AmiR_N"/>
</dbReference>
<dbReference type="InterPro" id="IPR005561">
    <property type="entry name" value="ANTAR"/>
</dbReference>
<dbReference type="GO" id="GO:0003723">
    <property type="term" value="F:RNA binding"/>
    <property type="evidence" value="ECO:0007669"/>
    <property type="project" value="InterPro"/>
</dbReference>
<evidence type="ECO:0000313" key="3">
    <source>
        <dbReference type="Proteomes" id="UP000637002"/>
    </source>
</evidence>
<organism evidence="2 3">
    <name type="scientific">Chelatococcus reniformis</name>
    <dbReference type="NCBI Taxonomy" id="1494448"/>
    <lineage>
        <taxon>Bacteria</taxon>
        <taxon>Pseudomonadati</taxon>
        <taxon>Pseudomonadota</taxon>
        <taxon>Alphaproteobacteria</taxon>
        <taxon>Hyphomicrobiales</taxon>
        <taxon>Chelatococcaceae</taxon>
        <taxon>Chelatococcus</taxon>
    </lineage>
</organism>
<dbReference type="Pfam" id="PF03861">
    <property type="entry name" value="ANTAR"/>
    <property type="match status" value="1"/>
</dbReference>
<evidence type="ECO:0000259" key="1">
    <source>
        <dbReference type="PROSITE" id="PS50921"/>
    </source>
</evidence>
<dbReference type="AlphaFoldDB" id="A0A916TXH8"/>
<dbReference type="Gene3D" id="1.10.10.10">
    <property type="entry name" value="Winged helix-like DNA-binding domain superfamily/Winged helix DNA-binding domain"/>
    <property type="match status" value="1"/>
</dbReference>
<dbReference type="InterPro" id="IPR008327">
    <property type="entry name" value="Sig_transdc_resp-reg_antiterm"/>
</dbReference>
<dbReference type="InterPro" id="IPR036388">
    <property type="entry name" value="WH-like_DNA-bd_sf"/>
</dbReference>